<gene>
    <name evidence="2" type="ORF">LLUT_LOCUS12197</name>
</gene>
<evidence type="ECO:0000313" key="3">
    <source>
        <dbReference type="Proteomes" id="UP001497480"/>
    </source>
</evidence>
<keyword evidence="3" id="KW-1185">Reference proteome</keyword>
<comment type="caution">
    <text evidence="2">The sequence shown here is derived from an EMBL/GenBank/DDBJ whole genome shotgun (WGS) entry which is preliminary data.</text>
</comment>
<organism evidence="2 3">
    <name type="scientific">Lupinus luteus</name>
    <name type="common">European yellow lupine</name>
    <dbReference type="NCBI Taxonomy" id="3873"/>
    <lineage>
        <taxon>Eukaryota</taxon>
        <taxon>Viridiplantae</taxon>
        <taxon>Streptophyta</taxon>
        <taxon>Embryophyta</taxon>
        <taxon>Tracheophyta</taxon>
        <taxon>Spermatophyta</taxon>
        <taxon>Magnoliopsida</taxon>
        <taxon>eudicotyledons</taxon>
        <taxon>Gunneridae</taxon>
        <taxon>Pentapetalae</taxon>
        <taxon>rosids</taxon>
        <taxon>fabids</taxon>
        <taxon>Fabales</taxon>
        <taxon>Fabaceae</taxon>
        <taxon>Papilionoideae</taxon>
        <taxon>50 kb inversion clade</taxon>
        <taxon>genistoids sensu lato</taxon>
        <taxon>core genistoids</taxon>
        <taxon>Genisteae</taxon>
        <taxon>Lupinus</taxon>
    </lineage>
</organism>
<proteinExistence type="predicted"/>
<reference evidence="2 3" key="1">
    <citation type="submission" date="2024-03" db="EMBL/GenBank/DDBJ databases">
        <authorList>
            <person name="Martinez-Hernandez J."/>
        </authorList>
    </citation>
    <scope>NUCLEOTIDE SEQUENCE [LARGE SCALE GENOMIC DNA]</scope>
</reference>
<dbReference type="AlphaFoldDB" id="A0AAV1WPX6"/>
<feature type="signal peptide" evidence="1">
    <location>
        <begin position="1"/>
        <end position="24"/>
    </location>
</feature>
<keyword evidence="1" id="KW-0732">Signal</keyword>
<accession>A0AAV1WPX6</accession>
<protein>
    <submittedName>
        <fullName evidence="2">Uncharacterized protein</fullName>
    </submittedName>
</protein>
<name>A0AAV1WPX6_LUPLU</name>
<evidence type="ECO:0000313" key="2">
    <source>
        <dbReference type="EMBL" id="CAL0311137.1"/>
    </source>
</evidence>
<sequence length="124" mass="14054">MTFIEMKKGIVMMLVMTMLVLAHAGGIASSPQDDENIEPDSRLTCKTMCPIKCDPRRKSVIKYEFCLARCMIGCRKVLSKVDINHCIAKHRSTGFSKWKDISNINDRDGVDTYVNSFLEDCKSK</sequence>
<evidence type="ECO:0000256" key="1">
    <source>
        <dbReference type="SAM" id="SignalP"/>
    </source>
</evidence>
<feature type="chain" id="PRO_5043819234" evidence="1">
    <location>
        <begin position="25"/>
        <end position="124"/>
    </location>
</feature>
<dbReference type="EMBL" id="CAXHTB010000008">
    <property type="protein sequence ID" value="CAL0311137.1"/>
    <property type="molecule type" value="Genomic_DNA"/>
</dbReference>
<dbReference type="Proteomes" id="UP001497480">
    <property type="component" value="Unassembled WGS sequence"/>
</dbReference>